<accession>A0A4P7PTZ6</accession>
<feature type="domain" description="Outer membrane protein beta-barrel" evidence="3">
    <location>
        <begin position="7"/>
        <end position="172"/>
    </location>
</feature>
<keyword evidence="5" id="KW-1185">Reference proteome</keyword>
<evidence type="ECO:0000256" key="1">
    <source>
        <dbReference type="ARBA" id="ARBA00022729"/>
    </source>
</evidence>
<feature type="signal peptide" evidence="2">
    <location>
        <begin position="1"/>
        <end position="19"/>
    </location>
</feature>
<evidence type="ECO:0000313" key="4">
    <source>
        <dbReference type="EMBL" id="QBZ98428.1"/>
    </source>
</evidence>
<proteinExistence type="predicted"/>
<evidence type="ECO:0000256" key="2">
    <source>
        <dbReference type="SAM" id="SignalP"/>
    </source>
</evidence>
<protein>
    <recommendedName>
        <fullName evidence="3">Outer membrane protein beta-barrel domain-containing protein</fullName>
    </recommendedName>
</protein>
<sequence length="216" mass="23049">MKKLLLAAGIVLISLSAQAQEKSQGLEGAWFATSQFGYQQSKSGDVKSTNVMVLPIVGTFVTPSVAVGAGVGYLNIKADNASVGGGTADLNSKLYVFQPLVRKYWNIAGNFYFFGQLATPIITGKEETSNLKISQFGADMSGGIDFFVTKNFSVEFSYNLINFSQTTLKPDGGEKTTITDFSIAHVANVESAYNSALYGSGGSLTTPFAFGFKFVF</sequence>
<name>A0A4P7PTZ6_9FLAO</name>
<dbReference type="Pfam" id="PF13505">
    <property type="entry name" value="OMP_b-brl"/>
    <property type="match status" value="1"/>
</dbReference>
<dbReference type="RefSeq" id="WP_136152330.1">
    <property type="nucleotide sequence ID" value="NZ_CP038810.1"/>
</dbReference>
<dbReference type="EMBL" id="CP038810">
    <property type="protein sequence ID" value="QBZ98428.1"/>
    <property type="molecule type" value="Genomic_DNA"/>
</dbReference>
<dbReference type="Proteomes" id="UP000296862">
    <property type="component" value="Chromosome"/>
</dbReference>
<dbReference type="OrthoDB" id="945117at2"/>
<organism evidence="4 5">
    <name type="scientific">Flavobacterium sangjuense</name>
    <dbReference type="NCBI Taxonomy" id="2518177"/>
    <lineage>
        <taxon>Bacteria</taxon>
        <taxon>Pseudomonadati</taxon>
        <taxon>Bacteroidota</taxon>
        <taxon>Flavobacteriia</taxon>
        <taxon>Flavobacteriales</taxon>
        <taxon>Flavobacteriaceae</taxon>
        <taxon>Flavobacterium</taxon>
    </lineage>
</organism>
<evidence type="ECO:0000259" key="3">
    <source>
        <dbReference type="Pfam" id="PF13505"/>
    </source>
</evidence>
<dbReference type="SUPFAM" id="SSF56925">
    <property type="entry name" value="OMPA-like"/>
    <property type="match status" value="1"/>
</dbReference>
<reference evidence="4 5" key="1">
    <citation type="submission" date="2019-04" db="EMBL/GenBank/DDBJ databases">
        <title>Flavobacterium sp. GS03.</title>
        <authorList>
            <person name="Kim H."/>
        </authorList>
    </citation>
    <scope>NUCLEOTIDE SEQUENCE [LARGE SCALE GENOMIC DNA]</scope>
    <source>
        <strain evidence="4 5">GS03</strain>
    </source>
</reference>
<gene>
    <name evidence="4" type="ORF">GS03_01933</name>
</gene>
<dbReference type="InterPro" id="IPR011250">
    <property type="entry name" value="OMP/PagP_B-barrel"/>
</dbReference>
<dbReference type="InterPro" id="IPR027385">
    <property type="entry name" value="Beta-barrel_OMP"/>
</dbReference>
<evidence type="ECO:0000313" key="5">
    <source>
        <dbReference type="Proteomes" id="UP000296862"/>
    </source>
</evidence>
<feature type="chain" id="PRO_5020491844" description="Outer membrane protein beta-barrel domain-containing protein" evidence="2">
    <location>
        <begin position="20"/>
        <end position="216"/>
    </location>
</feature>
<keyword evidence="1 2" id="KW-0732">Signal</keyword>
<dbReference type="Gene3D" id="2.40.160.20">
    <property type="match status" value="1"/>
</dbReference>
<dbReference type="KEGG" id="fsn:GS03_01933"/>
<dbReference type="AlphaFoldDB" id="A0A4P7PTZ6"/>